<organism evidence="8 9">
    <name type="scientific">Aeoliella straminimaris</name>
    <dbReference type="NCBI Taxonomy" id="2954799"/>
    <lineage>
        <taxon>Bacteria</taxon>
        <taxon>Pseudomonadati</taxon>
        <taxon>Planctomycetota</taxon>
        <taxon>Planctomycetia</taxon>
        <taxon>Pirellulales</taxon>
        <taxon>Lacipirellulaceae</taxon>
        <taxon>Aeoliella</taxon>
    </lineage>
</organism>
<dbReference type="SUPFAM" id="SSF49785">
    <property type="entry name" value="Galactose-binding domain-like"/>
    <property type="match status" value="1"/>
</dbReference>
<evidence type="ECO:0000313" key="9">
    <source>
        <dbReference type="Proteomes" id="UP001155241"/>
    </source>
</evidence>
<dbReference type="EMBL" id="JAMXLR010000029">
    <property type="protein sequence ID" value="MCO6044033.1"/>
    <property type="molecule type" value="Genomic_DNA"/>
</dbReference>
<dbReference type="AlphaFoldDB" id="A0A9X2F9C1"/>
<dbReference type="PROSITE" id="PS50022">
    <property type="entry name" value="FA58C_3"/>
    <property type="match status" value="1"/>
</dbReference>
<dbReference type="Pfam" id="PF07745">
    <property type="entry name" value="Glyco_hydro_53"/>
    <property type="match status" value="1"/>
</dbReference>
<evidence type="ECO:0000256" key="3">
    <source>
        <dbReference type="ARBA" id="ARBA00012556"/>
    </source>
</evidence>
<comment type="catalytic activity">
    <reaction evidence="1 6">
        <text>The enzyme specifically hydrolyzes (1-&gt;4)-beta-D-galactosidic linkages in type I arabinogalactans.</text>
        <dbReference type="EC" id="3.2.1.89"/>
    </reaction>
</comment>
<proteinExistence type="inferred from homology"/>
<dbReference type="InterPro" id="IPR000421">
    <property type="entry name" value="FA58C"/>
</dbReference>
<dbReference type="EC" id="3.2.1.89" evidence="3 6"/>
<dbReference type="SUPFAM" id="SSF51445">
    <property type="entry name" value="(Trans)glycosidases"/>
    <property type="match status" value="1"/>
</dbReference>
<dbReference type="InterPro" id="IPR011683">
    <property type="entry name" value="Glyco_hydro_53"/>
</dbReference>
<dbReference type="Proteomes" id="UP001155241">
    <property type="component" value="Unassembled WGS sequence"/>
</dbReference>
<reference evidence="8" key="1">
    <citation type="submission" date="2022-06" db="EMBL/GenBank/DDBJ databases">
        <title>Aeoliella straminimaris, a novel planctomycete from sediments.</title>
        <authorList>
            <person name="Vitorino I.R."/>
            <person name="Lage O.M."/>
        </authorList>
    </citation>
    <scope>NUCLEOTIDE SEQUENCE</scope>
    <source>
        <strain evidence="8">ICT_H6.2</strain>
    </source>
</reference>
<feature type="domain" description="F5/8 type C" evidence="7">
    <location>
        <begin position="5"/>
        <end position="147"/>
    </location>
</feature>
<keyword evidence="9" id="KW-1185">Reference proteome</keyword>
<dbReference type="RefSeq" id="WP_252852139.1">
    <property type="nucleotide sequence ID" value="NZ_JAMXLR010000029.1"/>
</dbReference>
<evidence type="ECO:0000313" key="8">
    <source>
        <dbReference type="EMBL" id="MCO6044033.1"/>
    </source>
</evidence>
<dbReference type="InterPro" id="IPR008979">
    <property type="entry name" value="Galactose-bd-like_sf"/>
</dbReference>
<evidence type="ECO:0000256" key="4">
    <source>
        <dbReference type="ARBA" id="ARBA00022801"/>
    </source>
</evidence>
<dbReference type="Gene3D" id="3.20.20.80">
    <property type="entry name" value="Glycosidases"/>
    <property type="match status" value="1"/>
</dbReference>
<name>A0A9X2F9C1_9BACT</name>
<dbReference type="Gene3D" id="2.60.120.260">
    <property type="entry name" value="Galactose-binding domain-like"/>
    <property type="match status" value="1"/>
</dbReference>
<keyword evidence="4 6" id="KW-0378">Hydrolase</keyword>
<dbReference type="GO" id="GO:0015926">
    <property type="term" value="F:glucosidase activity"/>
    <property type="evidence" value="ECO:0007669"/>
    <property type="project" value="InterPro"/>
</dbReference>
<dbReference type="GO" id="GO:0045490">
    <property type="term" value="P:pectin catabolic process"/>
    <property type="evidence" value="ECO:0007669"/>
    <property type="project" value="TreeGrafter"/>
</dbReference>
<dbReference type="PANTHER" id="PTHR34983">
    <property type="entry name" value="ARABINOGALACTAN ENDO-BETA-1,4-GALACTANASE A"/>
    <property type="match status" value="1"/>
</dbReference>
<evidence type="ECO:0000256" key="6">
    <source>
        <dbReference type="RuleBase" id="RU361192"/>
    </source>
</evidence>
<dbReference type="Pfam" id="PF00754">
    <property type="entry name" value="F5_F8_type_C"/>
    <property type="match status" value="1"/>
</dbReference>
<evidence type="ECO:0000256" key="5">
    <source>
        <dbReference type="ARBA" id="ARBA00023295"/>
    </source>
</evidence>
<comment type="caution">
    <text evidence="8">The sequence shown here is derived from an EMBL/GenBank/DDBJ whole genome shotgun (WGS) entry which is preliminary data.</text>
</comment>
<evidence type="ECO:0000256" key="1">
    <source>
        <dbReference type="ARBA" id="ARBA00001695"/>
    </source>
</evidence>
<dbReference type="PANTHER" id="PTHR34983:SF1">
    <property type="entry name" value="ARABINOGALACTAN ENDO-BETA-1,4-GALACTANASE A"/>
    <property type="match status" value="1"/>
</dbReference>
<dbReference type="InterPro" id="IPR017853">
    <property type="entry name" value="GH"/>
</dbReference>
<comment type="similarity">
    <text evidence="2 6">Belongs to the glycosyl hydrolase 53 family.</text>
</comment>
<accession>A0A9X2F9C1</accession>
<protein>
    <recommendedName>
        <fullName evidence="3 6">Arabinogalactan endo-beta-1,4-galactanase</fullName>
        <ecNumber evidence="3 6">3.2.1.89</ecNumber>
    </recommendedName>
</protein>
<evidence type="ECO:0000256" key="2">
    <source>
        <dbReference type="ARBA" id="ARBA00010687"/>
    </source>
</evidence>
<keyword evidence="5 6" id="KW-0326">Glycosidase</keyword>
<gene>
    <name evidence="8" type="ORF">NG895_08940</name>
</gene>
<sequence>MAIAFADTSHGLEGTATYDPAESNLAPKSWVSASAESGDASAVLDGDKNTMWMPTQGKAHLLVDLGGTYDAVHKVRLYFADHKSVYRYRLQGSSDGRTWRTLADHTANGDRGGIFTDLFSHPGLRYIRLELSGDQPGAVREMEVINYLRVDLQNGSDTSEQGGDDTAYHYNAGNKPPIVGIRGGRHSDAGSVESGANFFGLTKDLGWDIIRLRVWNDPRSEWNGEPVDHPGNCSPANTLHVAKSVIGAGQDLAIDLHYSDSWSDPQNQPKPYSWADLSFEELQQATHDYTYDFLERLIEQDTTPSIVAIGNEVTNGMMWGREYDLITPYVDHHHYYSSGRHKAAPGGGVKWIKYEQANGDTDSPAYAEFLESVRNLAVLIDAGSRAVQEINAEHGTDIDTQLHFAFNVFERNDDKMIALDTEDVFERVMSLVGTLNEELEARGGMVDRVGVSYYPDWHGSYDTLQRNLVEISRALPHVKLNIAECSPKFRGTVQPAIANLNHPVGFEYSIQSQGDDTIDLMKTINDVPNNVGTGVWPWAGTRVFGIGRGENGTLRASFKAWNDAFAKNVVEDRVFVATTQGQTPKLPATVRSLDLTTGQVSDVPVQWSPQPDAPDTPGATYSVHGEAQVKEPEHGRGKVMTEVTAVISIAE</sequence>
<dbReference type="GO" id="GO:0031218">
    <property type="term" value="F:arabinogalactan endo-1,4-beta-galactosidase activity"/>
    <property type="evidence" value="ECO:0007669"/>
    <property type="project" value="UniProtKB-EC"/>
</dbReference>
<evidence type="ECO:0000259" key="7">
    <source>
        <dbReference type="PROSITE" id="PS50022"/>
    </source>
</evidence>